<evidence type="ECO:0000313" key="3">
    <source>
        <dbReference type="Proteomes" id="UP001165190"/>
    </source>
</evidence>
<keyword evidence="3" id="KW-1185">Reference proteome</keyword>
<accession>A0A9W7H2D1</accession>
<evidence type="ECO:0000313" key="2">
    <source>
        <dbReference type="EMBL" id="GMI69824.1"/>
    </source>
</evidence>
<reference evidence="2" key="1">
    <citation type="submission" date="2023-05" db="EMBL/GenBank/DDBJ databases">
        <title>Genome and transcriptome analyses reveal genes involved in the formation of fine ridges on petal epidermal cells in Hibiscus trionum.</title>
        <authorList>
            <person name="Koshimizu S."/>
            <person name="Masuda S."/>
            <person name="Ishii T."/>
            <person name="Shirasu K."/>
            <person name="Hoshino A."/>
            <person name="Arita M."/>
        </authorList>
    </citation>
    <scope>NUCLEOTIDE SEQUENCE</scope>
    <source>
        <strain evidence="2">Hamamatsu line</strain>
    </source>
</reference>
<proteinExistence type="predicted"/>
<comment type="caution">
    <text evidence="2">The sequence shown here is derived from an EMBL/GenBank/DDBJ whole genome shotgun (WGS) entry which is preliminary data.</text>
</comment>
<gene>
    <name evidence="2" type="ORF">HRI_000651700</name>
</gene>
<feature type="compositionally biased region" description="Basic and acidic residues" evidence="1">
    <location>
        <begin position="162"/>
        <end position="188"/>
    </location>
</feature>
<dbReference type="AlphaFoldDB" id="A0A9W7H2D1"/>
<name>A0A9W7H2D1_HIBTR</name>
<dbReference type="EMBL" id="BSYR01000007">
    <property type="protein sequence ID" value="GMI69824.1"/>
    <property type="molecule type" value="Genomic_DNA"/>
</dbReference>
<evidence type="ECO:0008006" key="4">
    <source>
        <dbReference type="Google" id="ProtNLM"/>
    </source>
</evidence>
<feature type="compositionally biased region" description="Polar residues" evidence="1">
    <location>
        <begin position="189"/>
        <end position="200"/>
    </location>
</feature>
<protein>
    <recommendedName>
        <fullName evidence="4">DUF4283 domain-containing protein</fullName>
    </recommendedName>
</protein>
<feature type="region of interest" description="Disordered" evidence="1">
    <location>
        <begin position="152"/>
        <end position="200"/>
    </location>
</feature>
<sequence>MAVKLNIAQMQGFSILRITSSMFLLMFTSQTRCDEVMNSRILQNCFSRVELWSSSIEYKSRRVWLSINGLPIQSWSLNSFNSIASVWGSFVRVGEKTSAPSSFERCRISIETDNRVHIDDIINFHVEGVSYPIRVLEVDMCGPALECECVTSDDSNSSSEADSEHHEGEESLRDRSCSSQEGVKRFRDQQQQLVTRESPI</sequence>
<dbReference type="Proteomes" id="UP001165190">
    <property type="component" value="Unassembled WGS sequence"/>
</dbReference>
<organism evidence="2 3">
    <name type="scientific">Hibiscus trionum</name>
    <name type="common">Flower of an hour</name>
    <dbReference type="NCBI Taxonomy" id="183268"/>
    <lineage>
        <taxon>Eukaryota</taxon>
        <taxon>Viridiplantae</taxon>
        <taxon>Streptophyta</taxon>
        <taxon>Embryophyta</taxon>
        <taxon>Tracheophyta</taxon>
        <taxon>Spermatophyta</taxon>
        <taxon>Magnoliopsida</taxon>
        <taxon>eudicotyledons</taxon>
        <taxon>Gunneridae</taxon>
        <taxon>Pentapetalae</taxon>
        <taxon>rosids</taxon>
        <taxon>malvids</taxon>
        <taxon>Malvales</taxon>
        <taxon>Malvaceae</taxon>
        <taxon>Malvoideae</taxon>
        <taxon>Hibiscus</taxon>
    </lineage>
</organism>
<evidence type="ECO:0000256" key="1">
    <source>
        <dbReference type="SAM" id="MobiDB-lite"/>
    </source>
</evidence>
<dbReference type="OrthoDB" id="997162at2759"/>
<dbReference type="PANTHER" id="PTHR34427">
    <property type="entry name" value="DUF4283 DOMAIN PROTEIN"/>
    <property type="match status" value="1"/>
</dbReference>
<dbReference type="PANTHER" id="PTHR34427:SF5">
    <property type="entry name" value="DUF4283 DOMAIN-CONTAINING PROTEIN"/>
    <property type="match status" value="1"/>
</dbReference>